<dbReference type="AlphaFoldDB" id="F4CJV7"/>
<dbReference type="EMBL" id="CP002593">
    <property type="protein sequence ID" value="AEA26982.1"/>
    <property type="molecule type" value="Genomic_DNA"/>
</dbReference>
<reference evidence="2 3" key="1">
    <citation type="journal article" date="2011" name="J. Bacteriol.">
        <title>Genome sequence of the 1,4-dioxane-degrading Pseudonocardia dioxanivorans strain CB1190.</title>
        <authorList>
            <person name="Sales C.M."/>
            <person name="Mahendra S."/>
            <person name="Grostern A."/>
            <person name="Parales R.E."/>
            <person name="Goodwin L.A."/>
            <person name="Woyke T."/>
            <person name="Nolan M."/>
            <person name="Lapidus A."/>
            <person name="Chertkov O."/>
            <person name="Ovchinnikova G."/>
            <person name="Sczyrba A."/>
            <person name="Alvarez-Cohen L."/>
        </authorList>
    </citation>
    <scope>NUCLEOTIDE SEQUENCE [LARGE SCALE GENOMIC DNA]</scope>
    <source>
        <strain evidence="3">ATCC 55486 / DSM 44775 / JCM 13855 / CB1190</strain>
    </source>
</reference>
<evidence type="ECO:0000313" key="3">
    <source>
        <dbReference type="Proteomes" id="UP000007809"/>
    </source>
</evidence>
<name>F4CJV7_PSEUX</name>
<dbReference type="KEGG" id="pdx:Psed_4836"/>
<accession>F4CJV7</accession>
<dbReference type="HOGENOM" id="CLU_1480852_0_0_11"/>
<dbReference type="RefSeq" id="WP_013676894.1">
    <property type="nucleotide sequence ID" value="NC_015312.1"/>
</dbReference>
<proteinExistence type="predicted"/>
<keyword evidence="1" id="KW-1133">Transmembrane helix</keyword>
<gene>
    <name evidence="2" type="ordered locus">Psed_4836</name>
</gene>
<organism evidence="2 3">
    <name type="scientific">Pseudonocardia dioxanivorans (strain ATCC 55486 / DSM 44775 / JCM 13855 / CB1190)</name>
    <dbReference type="NCBI Taxonomy" id="675635"/>
    <lineage>
        <taxon>Bacteria</taxon>
        <taxon>Bacillati</taxon>
        <taxon>Actinomycetota</taxon>
        <taxon>Actinomycetes</taxon>
        <taxon>Pseudonocardiales</taxon>
        <taxon>Pseudonocardiaceae</taxon>
        <taxon>Pseudonocardia</taxon>
    </lineage>
</organism>
<keyword evidence="1" id="KW-0472">Membrane</keyword>
<keyword evidence="1" id="KW-0812">Transmembrane</keyword>
<protein>
    <submittedName>
        <fullName evidence="2">Uncharacterized protein</fullName>
    </submittedName>
</protein>
<dbReference type="PROSITE" id="PS51318">
    <property type="entry name" value="TAT"/>
    <property type="match status" value="1"/>
</dbReference>
<dbReference type="InterPro" id="IPR006311">
    <property type="entry name" value="TAT_signal"/>
</dbReference>
<keyword evidence="3" id="KW-1185">Reference proteome</keyword>
<feature type="transmembrane region" description="Helical" evidence="1">
    <location>
        <begin position="161"/>
        <end position="179"/>
    </location>
</feature>
<evidence type="ECO:0000313" key="2">
    <source>
        <dbReference type="EMBL" id="AEA26982.1"/>
    </source>
</evidence>
<sequence>MNSRRLAISACAAIAAATFAFVALLSLSPSYMADAEVILVPNPAAAAQQTSSGTVLDASQGVTVAAAVYGEPQWLAQAATAASIPAGGLTVTATVVPKTPMIQLSAVTGAGLRAAEIALSAVVADASPLVEKLSGPYSVVVVAKPDGTGAAKGLAPSTIRAVVAAAVFVVVAAGTWVVLVRRGRRGRGACAGVSSPTAPPSR</sequence>
<dbReference type="Proteomes" id="UP000007809">
    <property type="component" value="Chromosome"/>
</dbReference>
<evidence type="ECO:0000256" key="1">
    <source>
        <dbReference type="SAM" id="Phobius"/>
    </source>
</evidence>